<proteinExistence type="predicted"/>
<dbReference type="GO" id="GO:0003677">
    <property type="term" value="F:DNA binding"/>
    <property type="evidence" value="ECO:0007669"/>
    <property type="project" value="InterPro"/>
</dbReference>
<protein>
    <recommendedName>
        <fullName evidence="1">HTH cro/C1-type domain-containing protein</fullName>
    </recommendedName>
</protein>
<dbReference type="Proteomes" id="UP000235701">
    <property type="component" value="Unassembled WGS sequence"/>
</dbReference>
<dbReference type="InterPro" id="IPR010982">
    <property type="entry name" value="Lambda_DNA-bd_dom_sf"/>
</dbReference>
<name>A0A2N6UFW9_9LACT</name>
<reference evidence="2 3" key="1">
    <citation type="submission" date="2017-09" db="EMBL/GenBank/DDBJ databases">
        <title>Bacterial strain isolated from the female urinary microbiota.</title>
        <authorList>
            <person name="Thomas-White K."/>
            <person name="Kumar N."/>
            <person name="Forster S."/>
            <person name="Putonti C."/>
            <person name="Lawley T."/>
            <person name="Wolfe A.J."/>
        </authorList>
    </citation>
    <scope>NUCLEOTIDE SEQUENCE [LARGE SCALE GENOMIC DNA]</scope>
    <source>
        <strain evidence="2 3">UMB0240</strain>
    </source>
</reference>
<dbReference type="SUPFAM" id="SSF47413">
    <property type="entry name" value="lambda repressor-like DNA-binding domains"/>
    <property type="match status" value="1"/>
</dbReference>
<feature type="domain" description="HTH cro/C1-type" evidence="1">
    <location>
        <begin position="83"/>
        <end position="119"/>
    </location>
</feature>
<accession>A0A2N6UFW9</accession>
<comment type="caution">
    <text evidence="2">The sequence shown here is derived from an EMBL/GenBank/DDBJ whole genome shotgun (WGS) entry which is preliminary data.</text>
</comment>
<dbReference type="RefSeq" id="WP_102198735.1">
    <property type="nucleotide sequence ID" value="NZ_PNHQ01000002.1"/>
</dbReference>
<dbReference type="OrthoDB" id="9801008at2"/>
<evidence type="ECO:0000259" key="1">
    <source>
        <dbReference type="PROSITE" id="PS50943"/>
    </source>
</evidence>
<evidence type="ECO:0000313" key="2">
    <source>
        <dbReference type="EMBL" id="PMC80460.1"/>
    </source>
</evidence>
<dbReference type="CDD" id="cd00093">
    <property type="entry name" value="HTH_XRE"/>
    <property type="match status" value="1"/>
</dbReference>
<keyword evidence="3" id="KW-1185">Reference proteome</keyword>
<dbReference type="AlphaFoldDB" id="A0A2N6UFW9"/>
<dbReference type="Pfam" id="PF13560">
    <property type="entry name" value="HTH_31"/>
    <property type="match status" value="1"/>
</dbReference>
<dbReference type="PROSITE" id="PS50943">
    <property type="entry name" value="HTH_CROC1"/>
    <property type="match status" value="1"/>
</dbReference>
<dbReference type="InterPro" id="IPR001387">
    <property type="entry name" value="Cro/C1-type_HTH"/>
</dbReference>
<sequence length="172" mass="20223">MGYSVAEIIDLLQFSYGLHGTYLCKKTGIKYTNIQIAKRENFLTKKTEQMFANYFGEDWNSVGAIRKYQQQKNIVMNVDGEKIRKLRRDKGLSVTDLGKELGVGRERMRSIEKGKATLSSWQEYLKFKQYFKNDLLKEGAVKKKRFIKKEFITFRNVGGRWEMVKRVKEVKV</sequence>
<dbReference type="EMBL" id="PNHQ01000002">
    <property type="protein sequence ID" value="PMC80460.1"/>
    <property type="molecule type" value="Genomic_DNA"/>
</dbReference>
<evidence type="ECO:0000313" key="3">
    <source>
        <dbReference type="Proteomes" id="UP000235701"/>
    </source>
</evidence>
<gene>
    <name evidence="2" type="ORF">CJ191_01240</name>
</gene>
<dbReference type="Gene3D" id="1.10.260.40">
    <property type="entry name" value="lambda repressor-like DNA-binding domains"/>
    <property type="match status" value="1"/>
</dbReference>
<organism evidence="2 3">
    <name type="scientific">Aerococcus viridans</name>
    <dbReference type="NCBI Taxonomy" id="1377"/>
    <lineage>
        <taxon>Bacteria</taxon>
        <taxon>Bacillati</taxon>
        <taxon>Bacillota</taxon>
        <taxon>Bacilli</taxon>
        <taxon>Lactobacillales</taxon>
        <taxon>Aerococcaceae</taxon>
        <taxon>Aerococcus</taxon>
    </lineage>
</organism>